<dbReference type="AlphaFoldDB" id="A0A7K3LJ48"/>
<accession>A0A7K3LJ48</accession>
<dbReference type="Proteomes" id="UP000466523">
    <property type="component" value="Unassembled WGS sequence"/>
</dbReference>
<gene>
    <name evidence="1" type="ORF">GWR20_21295</name>
</gene>
<organism evidence="1 2">
    <name type="scientific">Mycolicibacter kumamotonensis</name>
    <dbReference type="NCBI Taxonomy" id="354243"/>
    <lineage>
        <taxon>Bacteria</taxon>
        <taxon>Bacillati</taxon>
        <taxon>Actinomycetota</taxon>
        <taxon>Actinomycetes</taxon>
        <taxon>Mycobacteriales</taxon>
        <taxon>Mycobacteriaceae</taxon>
        <taxon>Mycolicibacter</taxon>
    </lineage>
</organism>
<evidence type="ECO:0000313" key="1">
    <source>
        <dbReference type="EMBL" id="NDJ91646.1"/>
    </source>
</evidence>
<protein>
    <recommendedName>
        <fullName evidence="3">Phage major capsid protein</fullName>
    </recommendedName>
</protein>
<sequence>MAKGISTHGDVLVSETADGVDLNSIWQEVQQVLELYNAERTGIANLLSYRTVNVADAIPQSISSDSFEEATEVGVPRAIRPPSDVLKLGYSFKDYDIALRASWKFLREATAEQVQAQVTRVIEADNKLTNGTVLNRLFNPQTQLNEWGHTVFGLYNADGMVPPPYLGQTFDGTHTHYLVSGSTVIDSQDIEEILKHVIHHGYGTPSGATMLILANPLDVEAATMTAWRAGVPYRESGPLPKWDFIPSALMPAWISDETVHGPVPKSEIFGLQCWGSYGGALLIQSNYVPKGYVAVVATGGPNSDANPVGFREHINPNYAGLRHIPGHWVGYPLQDSFFARGFGVGTRHRGAAVVCQITTNASYAAPTTIAT</sequence>
<evidence type="ECO:0008006" key="3">
    <source>
        <dbReference type="Google" id="ProtNLM"/>
    </source>
</evidence>
<evidence type="ECO:0000313" key="2">
    <source>
        <dbReference type="Proteomes" id="UP000466523"/>
    </source>
</evidence>
<proteinExistence type="predicted"/>
<comment type="caution">
    <text evidence="1">The sequence shown here is derived from an EMBL/GenBank/DDBJ whole genome shotgun (WGS) entry which is preliminary data.</text>
</comment>
<name>A0A7K3LJ48_9MYCO</name>
<dbReference type="EMBL" id="JAACYR010000109">
    <property type="protein sequence ID" value="NDJ91646.1"/>
    <property type="molecule type" value="Genomic_DNA"/>
</dbReference>
<reference evidence="1 2" key="1">
    <citation type="submission" date="2020-01" db="EMBL/GenBank/DDBJ databases">
        <authorList>
            <person name="Sanchez-Estrada R."/>
            <person name="Gonzalez-Y-Merchand J.A."/>
            <person name="Rivera-Gutierrez S."/>
        </authorList>
    </citation>
    <scope>NUCLEOTIDE SEQUENCE [LARGE SCALE GENOMIC DNA]</scope>
    <source>
        <strain evidence="1 2">CST 7247</strain>
    </source>
</reference>